<evidence type="ECO:0000256" key="4">
    <source>
        <dbReference type="ARBA" id="ARBA00022840"/>
    </source>
</evidence>
<comment type="caution">
    <text evidence="8">The sequence shown here is derived from an EMBL/GenBank/DDBJ whole genome shotgun (WGS) entry which is preliminary data.</text>
</comment>
<feature type="domain" description="ABC transporter" evidence="7">
    <location>
        <begin position="394"/>
        <end position="628"/>
    </location>
</feature>
<comment type="similarity">
    <text evidence="1">Belongs to the ABC transporter superfamily.</text>
</comment>
<dbReference type="InterPro" id="IPR017871">
    <property type="entry name" value="ABC_transporter-like_CS"/>
</dbReference>
<dbReference type="PROSITE" id="PS00211">
    <property type="entry name" value="ABC_TRANSPORTER_1"/>
    <property type="match status" value="2"/>
</dbReference>
<dbReference type="InterPro" id="IPR027417">
    <property type="entry name" value="P-loop_NTPase"/>
</dbReference>
<gene>
    <name evidence="8" type="ORF">FB390_6300</name>
</gene>
<dbReference type="GO" id="GO:0015807">
    <property type="term" value="P:L-amino acid transport"/>
    <property type="evidence" value="ECO:0007669"/>
    <property type="project" value="TreeGrafter"/>
</dbReference>
<sequence>MTGPGAGDALFDNEDMAAGYAAPPEVEKSAGEVDVTAVIPELADKETVAEVVAPHREIETEVGAPLLKTEGLTVKFGGLTALDNVSFEIRRGEILGLIGPNGAGKTTCFNAITGVYKPASGLVYFDGKPLTKTKRNAITRLGIARTFQNVRLFGEMTALENVVVGTDARHRTSVPGAVFRSPRHRREERDAIERGMALLEFVGIAPRAVEKARNLSYGDQRRLEIARALATEPKLLCLDEPAAGFNPSEKSALMDLIRKIRDDGFTVLLIEHDMRLVMGVTDRIVVLEFGRKIADGLPGEIREDAAVIAAYLGVPDSEVESGSTAPGETGPPSSEAESGADAPSAEGGETGSGAGESAGEPPTPPAGGAQVSVRKEPATKSAAPRDFSDAPALLEVDDMVVNYGRIQALHGVSLRVAEGELVTLLGANGAGKTTTMRALSGLLPLARGRIKFEGRDITTMKAHERVIGGLIQAPEGRGVFPGMTVQENLDMGCYGRTFAQKAEYQRTLDWVFELFPRLLERRKQVGGTLSGGEQQMLAIGRSLMARPRLLLLDEPSMGLAPMVIQQIFRIIGEINRQGTTVLLVEQNAQQALARSDRAYILETGGVTKTGSGSQLLTDPAVKSAYLGVG</sequence>
<dbReference type="InterPro" id="IPR052156">
    <property type="entry name" value="BCAA_Transport_ATP-bd_LivF"/>
</dbReference>
<accession>A0A543EWZ4</accession>
<dbReference type="OrthoDB" id="3396710at2"/>
<keyword evidence="2" id="KW-0813">Transport</keyword>
<name>A0A543EWZ4_9NOCA</name>
<keyword evidence="5" id="KW-0029">Amino-acid transport</keyword>
<dbReference type="GO" id="GO:0005524">
    <property type="term" value="F:ATP binding"/>
    <property type="evidence" value="ECO:0007669"/>
    <property type="project" value="UniProtKB-KW"/>
</dbReference>
<evidence type="ECO:0000256" key="1">
    <source>
        <dbReference type="ARBA" id="ARBA00005417"/>
    </source>
</evidence>
<feature type="domain" description="ABC transporter" evidence="7">
    <location>
        <begin position="67"/>
        <end position="314"/>
    </location>
</feature>
<protein>
    <submittedName>
        <fullName evidence="8">Branched-chain amino acid transport system ATP-binding protein</fullName>
    </submittedName>
</protein>
<dbReference type="GO" id="GO:0015658">
    <property type="term" value="F:branched-chain amino acid transmembrane transporter activity"/>
    <property type="evidence" value="ECO:0007669"/>
    <property type="project" value="TreeGrafter"/>
</dbReference>
<evidence type="ECO:0000259" key="7">
    <source>
        <dbReference type="PROSITE" id="PS50893"/>
    </source>
</evidence>
<keyword evidence="4 8" id="KW-0067">ATP-binding</keyword>
<evidence type="ECO:0000256" key="6">
    <source>
        <dbReference type="SAM" id="MobiDB-lite"/>
    </source>
</evidence>
<dbReference type="Pfam" id="PF00005">
    <property type="entry name" value="ABC_tran"/>
    <property type="match status" value="2"/>
</dbReference>
<dbReference type="SUPFAM" id="SSF52540">
    <property type="entry name" value="P-loop containing nucleoside triphosphate hydrolases"/>
    <property type="match status" value="2"/>
</dbReference>
<dbReference type="CDD" id="cd03219">
    <property type="entry name" value="ABC_Mj1267_LivG_branched"/>
    <property type="match status" value="1"/>
</dbReference>
<dbReference type="InterPro" id="IPR003593">
    <property type="entry name" value="AAA+_ATPase"/>
</dbReference>
<evidence type="ECO:0000256" key="5">
    <source>
        <dbReference type="ARBA" id="ARBA00022970"/>
    </source>
</evidence>
<keyword evidence="9" id="KW-1185">Reference proteome</keyword>
<evidence type="ECO:0000256" key="2">
    <source>
        <dbReference type="ARBA" id="ARBA00022448"/>
    </source>
</evidence>
<dbReference type="PANTHER" id="PTHR43820">
    <property type="entry name" value="HIGH-AFFINITY BRANCHED-CHAIN AMINO ACID TRANSPORT ATP-BINDING PROTEIN LIVF"/>
    <property type="match status" value="1"/>
</dbReference>
<dbReference type="FunFam" id="3.40.50.300:FF:000421">
    <property type="entry name" value="Branched-chain amino acid ABC transporter ATP-binding protein"/>
    <property type="match status" value="1"/>
</dbReference>
<dbReference type="InterPro" id="IPR003439">
    <property type="entry name" value="ABC_transporter-like_ATP-bd"/>
</dbReference>
<dbReference type="PROSITE" id="PS50893">
    <property type="entry name" value="ABC_TRANSPORTER_2"/>
    <property type="match status" value="2"/>
</dbReference>
<dbReference type="InterPro" id="IPR032823">
    <property type="entry name" value="BCA_ABC_TP_C"/>
</dbReference>
<feature type="region of interest" description="Disordered" evidence="6">
    <location>
        <begin position="317"/>
        <end position="386"/>
    </location>
</feature>
<reference evidence="8 9" key="1">
    <citation type="submission" date="2019-06" db="EMBL/GenBank/DDBJ databases">
        <title>Sequencing the genomes of 1000 actinobacteria strains.</title>
        <authorList>
            <person name="Klenk H.-P."/>
        </authorList>
    </citation>
    <scope>NUCLEOTIDE SEQUENCE [LARGE SCALE GENOMIC DNA]</scope>
    <source>
        <strain evidence="8 9">DSM 103495</strain>
    </source>
</reference>
<dbReference type="EMBL" id="VFPG01000002">
    <property type="protein sequence ID" value="TQM26121.1"/>
    <property type="molecule type" value="Genomic_DNA"/>
</dbReference>
<dbReference type="PANTHER" id="PTHR43820:SF4">
    <property type="entry name" value="HIGH-AFFINITY BRANCHED-CHAIN AMINO ACID TRANSPORT ATP-BINDING PROTEIN LIVF"/>
    <property type="match status" value="1"/>
</dbReference>
<dbReference type="SMART" id="SM00382">
    <property type="entry name" value="AAA"/>
    <property type="match status" value="2"/>
</dbReference>
<dbReference type="Proteomes" id="UP000316331">
    <property type="component" value="Unassembled WGS sequence"/>
</dbReference>
<keyword evidence="3" id="KW-0547">Nucleotide-binding</keyword>
<evidence type="ECO:0000313" key="8">
    <source>
        <dbReference type="EMBL" id="TQM26121.1"/>
    </source>
</evidence>
<dbReference type="CDD" id="cd03224">
    <property type="entry name" value="ABC_TM1139_LivF_branched"/>
    <property type="match status" value="1"/>
</dbReference>
<dbReference type="Pfam" id="PF12399">
    <property type="entry name" value="BCA_ABC_TP_C"/>
    <property type="match status" value="1"/>
</dbReference>
<dbReference type="GO" id="GO:0016887">
    <property type="term" value="F:ATP hydrolysis activity"/>
    <property type="evidence" value="ECO:0007669"/>
    <property type="project" value="InterPro"/>
</dbReference>
<evidence type="ECO:0000256" key="3">
    <source>
        <dbReference type="ARBA" id="ARBA00022741"/>
    </source>
</evidence>
<dbReference type="AlphaFoldDB" id="A0A543EWZ4"/>
<feature type="compositionally biased region" description="Polar residues" evidence="6">
    <location>
        <begin position="320"/>
        <end position="336"/>
    </location>
</feature>
<organism evidence="8 9">
    <name type="scientific">Nocardia bhagyanarayanae</name>
    <dbReference type="NCBI Taxonomy" id="1215925"/>
    <lineage>
        <taxon>Bacteria</taxon>
        <taxon>Bacillati</taxon>
        <taxon>Actinomycetota</taxon>
        <taxon>Actinomycetes</taxon>
        <taxon>Mycobacteriales</taxon>
        <taxon>Nocardiaceae</taxon>
        <taxon>Nocardia</taxon>
    </lineage>
</organism>
<evidence type="ECO:0000313" key="9">
    <source>
        <dbReference type="Proteomes" id="UP000316331"/>
    </source>
</evidence>
<dbReference type="Gene3D" id="3.40.50.300">
    <property type="entry name" value="P-loop containing nucleotide triphosphate hydrolases"/>
    <property type="match status" value="2"/>
</dbReference>
<proteinExistence type="inferred from homology"/>